<evidence type="ECO:0000256" key="1">
    <source>
        <dbReference type="SAM" id="MobiDB-lite"/>
    </source>
</evidence>
<sequence length="170" mass="18533">MKTTTFTKLQATLDSRNFFVSLISLVLLTLEANDLSIGTDADSIYDAFASGELGRILSLVLINFLNPLMKIIRGEAGWSWGFLKSWNFRTQALTAVLIFFTGIGVVFPEGAASNLIDALAGGELNLIILALAANIINPFLHFFRDKAEDRRREVPGESETPDSPLGKAIA</sequence>
<reference evidence="3 4" key="1">
    <citation type="journal article" date="2014" name="Int. J. Syst. Evol. Microbiol.">
        <title>Phaeodactylibacter xiamenensis gen. nov., sp. nov., a member of the family Saprospiraceae isolated from the marine alga Phaeodactylum tricornutum.</title>
        <authorList>
            <person name="Chen Z.Jr."/>
            <person name="Lei X."/>
            <person name="Lai Q."/>
            <person name="Li Y."/>
            <person name="Zhang B."/>
            <person name="Zhang J."/>
            <person name="Zhang H."/>
            <person name="Yang L."/>
            <person name="Zheng W."/>
            <person name="Tian Y."/>
            <person name="Yu Z."/>
            <person name="Xu H.Jr."/>
            <person name="Zheng T."/>
        </authorList>
    </citation>
    <scope>NUCLEOTIDE SEQUENCE [LARGE SCALE GENOMIC DNA]</scope>
    <source>
        <strain evidence="3 4">KD52</strain>
    </source>
</reference>
<name>A0A098S2T8_9BACT</name>
<dbReference type="RefSeq" id="WP_044225300.1">
    <property type="nucleotide sequence ID" value="NZ_JBKAGJ010000026.1"/>
</dbReference>
<comment type="caution">
    <text evidence="3">The sequence shown here is derived from an EMBL/GenBank/DDBJ whole genome shotgun (WGS) entry which is preliminary data.</text>
</comment>
<dbReference type="EMBL" id="JPOS01000079">
    <property type="protein sequence ID" value="KGE86445.1"/>
    <property type="molecule type" value="Genomic_DNA"/>
</dbReference>
<gene>
    <name evidence="3" type="ORF">IX84_21950</name>
</gene>
<proteinExistence type="predicted"/>
<evidence type="ECO:0000256" key="2">
    <source>
        <dbReference type="SAM" id="Phobius"/>
    </source>
</evidence>
<dbReference type="Proteomes" id="UP000029736">
    <property type="component" value="Unassembled WGS sequence"/>
</dbReference>
<protein>
    <submittedName>
        <fullName evidence="3">Uncharacterized protein</fullName>
    </submittedName>
</protein>
<keyword evidence="2" id="KW-0472">Membrane</keyword>
<organism evidence="3 4">
    <name type="scientific">Phaeodactylibacter xiamenensis</name>
    <dbReference type="NCBI Taxonomy" id="1524460"/>
    <lineage>
        <taxon>Bacteria</taxon>
        <taxon>Pseudomonadati</taxon>
        <taxon>Bacteroidota</taxon>
        <taxon>Saprospiria</taxon>
        <taxon>Saprospirales</taxon>
        <taxon>Haliscomenobacteraceae</taxon>
        <taxon>Phaeodactylibacter</taxon>
    </lineage>
</organism>
<keyword evidence="4" id="KW-1185">Reference proteome</keyword>
<keyword evidence="2" id="KW-0812">Transmembrane</keyword>
<evidence type="ECO:0000313" key="4">
    <source>
        <dbReference type="Proteomes" id="UP000029736"/>
    </source>
</evidence>
<evidence type="ECO:0000313" key="3">
    <source>
        <dbReference type="EMBL" id="KGE86445.1"/>
    </source>
</evidence>
<dbReference type="AlphaFoldDB" id="A0A098S2T8"/>
<feature type="region of interest" description="Disordered" evidence="1">
    <location>
        <begin position="151"/>
        <end position="170"/>
    </location>
</feature>
<dbReference type="STRING" id="1524460.IX84_21950"/>
<accession>A0A098S2T8</accession>
<feature type="transmembrane region" description="Helical" evidence="2">
    <location>
        <begin position="92"/>
        <end position="112"/>
    </location>
</feature>
<keyword evidence="2" id="KW-1133">Transmembrane helix</keyword>
<feature type="transmembrane region" description="Helical" evidence="2">
    <location>
        <begin position="124"/>
        <end position="143"/>
    </location>
</feature>